<dbReference type="Proteomes" id="UP000678679">
    <property type="component" value="Chromosome 1"/>
</dbReference>
<gene>
    <name evidence="1" type="ORF">KMW28_03435</name>
</gene>
<dbReference type="KEGG" id="fya:KMW28_03435"/>
<protein>
    <submittedName>
        <fullName evidence="1">Uncharacterized protein</fullName>
    </submittedName>
</protein>
<accession>A0AAX1N562</accession>
<dbReference type="RefSeq" id="WP_169666453.1">
    <property type="nucleotide sequence ID" value="NZ_CP076132.1"/>
</dbReference>
<organism evidence="1 2">
    <name type="scientific">Flammeovirga yaeyamensis</name>
    <dbReference type="NCBI Taxonomy" id="367791"/>
    <lineage>
        <taxon>Bacteria</taxon>
        <taxon>Pseudomonadati</taxon>
        <taxon>Bacteroidota</taxon>
        <taxon>Cytophagia</taxon>
        <taxon>Cytophagales</taxon>
        <taxon>Flammeovirgaceae</taxon>
        <taxon>Flammeovirga</taxon>
    </lineage>
</organism>
<reference evidence="1 2" key="1">
    <citation type="submission" date="2021-05" db="EMBL/GenBank/DDBJ databases">
        <title>Comparative genomic studies on the polysaccharide-degrading batcterial strains of the Flammeovirga genus.</title>
        <authorList>
            <person name="Zewei F."/>
            <person name="Zheng Z."/>
            <person name="Yu L."/>
            <person name="Ruyue G."/>
            <person name="Yanhong M."/>
            <person name="Yuanyuan C."/>
            <person name="Jingyan G."/>
            <person name="Wenjun H."/>
        </authorList>
    </citation>
    <scope>NUCLEOTIDE SEQUENCE [LARGE SCALE GENOMIC DNA]</scope>
    <source>
        <strain evidence="1 2">NBRC:100898</strain>
    </source>
</reference>
<keyword evidence="2" id="KW-1185">Reference proteome</keyword>
<proteinExistence type="predicted"/>
<evidence type="ECO:0000313" key="1">
    <source>
        <dbReference type="EMBL" id="QWG02640.1"/>
    </source>
</evidence>
<sequence length="66" mass="7863">MLEYSKIVLNGVKEEKALFRKELIKSMNWLEAKEQAKLKDWVIENFSDLHQDVIEEILYTKYQSAS</sequence>
<name>A0AAX1N562_9BACT</name>
<evidence type="ECO:0000313" key="2">
    <source>
        <dbReference type="Proteomes" id="UP000678679"/>
    </source>
</evidence>
<dbReference type="EMBL" id="CP076132">
    <property type="protein sequence ID" value="QWG02640.1"/>
    <property type="molecule type" value="Genomic_DNA"/>
</dbReference>
<dbReference type="AlphaFoldDB" id="A0AAX1N562"/>